<dbReference type="InterPro" id="IPR006059">
    <property type="entry name" value="SBP"/>
</dbReference>
<dbReference type="PANTHER" id="PTHR43649:SF30">
    <property type="entry name" value="ABC TRANSPORTER SUBSTRATE-BINDING PROTEIN"/>
    <property type="match status" value="1"/>
</dbReference>
<sequence length="439" mass="47569">MNAKLNGLKTLTSVLALSLTGMVATPVATAEAQSGLSGEARYSWWGGPSRNEKTYDVIELFESENPGVSIVREPSDWSGYWQKVNVQAAGSNLPCIIQMQNRWLANYDDPSILLPLDDLVASGKLDLTGIPKPLIDSGRGEDGKLYMVPTGVFFYVMLMNQSLAESTGITPFDSDSVTWEEFKTWLLAVNEKLPDGVDAAGGMPVSPEAFIAYVQSHGQKVFSEGGVGFDEAIVTDWFNYWEELRKAGAAQDADRLVEERSDLIEESGIANGRLVVQPRPANRLDAHQAVLDTAAPGSNLDIALYPLGPDGAGEDVGINGISIAAGCEAGARDIAVAYTNFFLQDERAANIYSSDNGVVAVDRFQEAQYKMPDATDGQKEQIEALRVVSKRAKGVFYPTGAYQALKDSLQSAYERVAFGRSTPEEAAANMINEINRNMK</sequence>
<evidence type="ECO:0000313" key="5">
    <source>
        <dbReference type="EMBL" id="MFC5586859.1"/>
    </source>
</evidence>
<evidence type="ECO:0000313" key="6">
    <source>
        <dbReference type="Proteomes" id="UP001596107"/>
    </source>
</evidence>
<evidence type="ECO:0000256" key="4">
    <source>
        <dbReference type="SAM" id="SignalP"/>
    </source>
</evidence>
<organism evidence="5 6">
    <name type="scientific">Nitratireductor kimnyeongensis</name>
    <dbReference type="NCBI Taxonomy" id="430679"/>
    <lineage>
        <taxon>Bacteria</taxon>
        <taxon>Pseudomonadati</taxon>
        <taxon>Pseudomonadota</taxon>
        <taxon>Alphaproteobacteria</taxon>
        <taxon>Hyphomicrobiales</taxon>
        <taxon>Phyllobacteriaceae</taxon>
        <taxon>Nitratireductor</taxon>
    </lineage>
</organism>
<keyword evidence="6" id="KW-1185">Reference proteome</keyword>
<protein>
    <submittedName>
        <fullName evidence="5">ABC transporter substrate-binding protein</fullName>
    </submittedName>
</protein>
<keyword evidence="4" id="KW-0732">Signal</keyword>
<comment type="caution">
    <text evidence="5">The sequence shown here is derived from an EMBL/GenBank/DDBJ whole genome shotgun (WGS) entry which is preliminary data.</text>
</comment>
<dbReference type="RefSeq" id="WP_223022068.1">
    <property type="nucleotide sequence ID" value="NZ_CP078143.1"/>
</dbReference>
<evidence type="ECO:0000256" key="1">
    <source>
        <dbReference type="ARBA" id="ARBA00004418"/>
    </source>
</evidence>
<feature type="signal peptide" evidence="4">
    <location>
        <begin position="1"/>
        <end position="30"/>
    </location>
</feature>
<feature type="chain" id="PRO_5045378207" evidence="4">
    <location>
        <begin position="31"/>
        <end position="439"/>
    </location>
</feature>
<proteinExistence type="inferred from homology"/>
<evidence type="ECO:0000256" key="3">
    <source>
        <dbReference type="ARBA" id="ARBA00022764"/>
    </source>
</evidence>
<dbReference type="PANTHER" id="PTHR43649">
    <property type="entry name" value="ARABINOSE-BINDING PROTEIN-RELATED"/>
    <property type="match status" value="1"/>
</dbReference>
<dbReference type="Pfam" id="PF13416">
    <property type="entry name" value="SBP_bac_8"/>
    <property type="match status" value="1"/>
</dbReference>
<comment type="subcellular location">
    <subcellularLocation>
        <location evidence="1">Periplasm</location>
    </subcellularLocation>
</comment>
<reference evidence="6" key="1">
    <citation type="journal article" date="2019" name="Int. J. Syst. Evol. Microbiol.">
        <title>The Global Catalogue of Microorganisms (GCM) 10K type strain sequencing project: providing services to taxonomists for standard genome sequencing and annotation.</title>
        <authorList>
            <consortium name="The Broad Institute Genomics Platform"/>
            <consortium name="The Broad Institute Genome Sequencing Center for Infectious Disease"/>
            <person name="Wu L."/>
            <person name="Ma J."/>
        </authorList>
    </citation>
    <scope>NUCLEOTIDE SEQUENCE [LARGE SCALE GENOMIC DNA]</scope>
    <source>
        <strain evidence="6">JCM 3366</strain>
    </source>
</reference>
<dbReference type="Proteomes" id="UP001596107">
    <property type="component" value="Unassembled WGS sequence"/>
</dbReference>
<accession>A0ABW0TE96</accession>
<name>A0ABW0TE96_9HYPH</name>
<gene>
    <name evidence="5" type="ORF">ACFPOD_17230</name>
</gene>
<dbReference type="EMBL" id="JBHSNB010000004">
    <property type="protein sequence ID" value="MFC5586859.1"/>
    <property type="molecule type" value="Genomic_DNA"/>
</dbReference>
<dbReference type="InterPro" id="IPR050490">
    <property type="entry name" value="Bact_solute-bd_prot1"/>
</dbReference>
<comment type="similarity">
    <text evidence="2">Belongs to the bacterial solute-binding protein 1 family.</text>
</comment>
<keyword evidence="3" id="KW-0574">Periplasm</keyword>
<evidence type="ECO:0000256" key="2">
    <source>
        <dbReference type="ARBA" id="ARBA00008520"/>
    </source>
</evidence>
<dbReference type="Gene3D" id="3.40.190.10">
    <property type="entry name" value="Periplasmic binding protein-like II"/>
    <property type="match status" value="2"/>
</dbReference>
<dbReference type="SUPFAM" id="SSF53850">
    <property type="entry name" value="Periplasmic binding protein-like II"/>
    <property type="match status" value="1"/>
</dbReference>